<dbReference type="GO" id="GO:0046819">
    <property type="term" value="P:protein secretion by the type V secretion system"/>
    <property type="evidence" value="ECO:0007669"/>
    <property type="project" value="TreeGrafter"/>
</dbReference>
<dbReference type="RefSeq" id="WP_073089877.1">
    <property type="nucleotide sequence ID" value="NZ_FRBC01000013.1"/>
</dbReference>
<dbReference type="PANTHER" id="PTHR34597">
    <property type="entry name" value="SLR1661 PROTEIN"/>
    <property type="match status" value="1"/>
</dbReference>
<keyword evidence="1" id="KW-1134">Transmembrane beta strand</keyword>
<organism evidence="8 9">
    <name type="scientific">Selenomonas ruminantium</name>
    <dbReference type="NCBI Taxonomy" id="971"/>
    <lineage>
        <taxon>Bacteria</taxon>
        <taxon>Bacillati</taxon>
        <taxon>Bacillota</taxon>
        <taxon>Negativicutes</taxon>
        <taxon>Selenomonadales</taxon>
        <taxon>Selenomonadaceae</taxon>
        <taxon>Selenomonas</taxon>
    </lineage>
</organism>
<evidence type="ECO:0000256" key="3">
    <source>
        <dbReference type="ARBA" id="ARBA00023237"/>
    </source>
</evidence>
<reference evidence="8 9" key="1">
    <citation type="submission" date="2016-11" db="EMBL/GenBank/DDBJ databases">
        <authorList>
            <person name="Jaros S."/>
            <person name="Januszkiewicz K."/>
            <person name="Wedrychowicz H."/>
        </authorList>
    </citation>
    <scope>NUCLEOTIDE SEQUENCE [LARGE SCALE GENOMIC DNA]</scope>
    <source>
        <strain evidence="8 9">HD4</strain>
    </source>
</reference>
<evidence type="ECO:0000259" key="7">
    <source>
        <dbReference type="Pfam" id="PF08479"/>
    </source>
</evidence>
<gene>
    <name evidence="8" type="ORF">SAMN05216582_11357</name>
</gene>
<evidence type="ECO:0000313" key="8">
    <source>
        <dbReference type="EMBL" id="SHK70583.1"/>
    </source>
</evidence>
<dbReference type="Pfam" id="PF03865">
    <property type="entry name" value="ShlB"/>
    <property type="match status" value="1"/>
</dbReference>
<dbReference type="GO" id="GO:0008320">
    <property type="term" value="F:protein transmembrane transporter activity"/>
    <property type="evidence" value="ECO:0007669"/>
    <property type="project" value="TreeGrafter"/>
</dbReference>
<evidence type="ECO:0000313" key="9">
    <source>
        <dbReference type="Proteomes" id="UP000184263"/>
    </source>
</evidence>
<evidence type="ECO:0000256" key="4">
    <source>
        <dbReference type="SAM" id="MobiDB-lite"/>
    </source>
</evidence>
<dbReference type="Gene3D" id="2.40.160.50">
    <property type="entry name" value="membrane protein fhac: a member of the omp85/tpsb transporter family"/>
    <property type="match status" value="1"/>
</dbReference>
<dbReference type="InterPro" id="IPR013686">
    <property type="entry name" value="Polypept-transport_assoc_ShlB"/>
</dbReference>
<dbReference type="AlphaFoldDB" id="A0A1M6UN90"/>
<evidence type="ECO:0000256" key="2">
    <source>
        <dbReference type="ARBA" id="ARBA00022692"/>
    </source>
</evidence>
<keyword evidence="5" id="KW-0732">Signal</keyword>
<dbReference type="Proteomes" id="UP000184263">
    <property type="component" value="Unassembled WGS sequence"/>
</dbReference>
<dbReference type="PANTHER" id="PTHR34597:SF1">
    <property type="entry name" value="HEME_HEMOPEXIN TRANSPORTER PROTEIN HUXB"/>
    <property type="match status" value="1"/>
</dbReference>
<evidence type="ECO:0000256" key="1">
    <source>
        <dbReference type="ARBA" id="ARBA00022452"/>
    </source>
</evidence>
<dbReference type="OrthoDB" id="596066at2"/>
<keyword evidence="1" id="KW-0472">Membrane</keyword>
<feature type="domain" description="Polypeptide-transport-associated ShlB-type" evidence="7">
    <location>
        <begin position="65"/>
        <end position="141"/>
    </location>
</feature>
<dbReference type="GO" id="GO:0098046">
    <property type="term" value="C:type V protein secretion system complex"/>
    <property type="evidence" value="ECO:0007669"/>
    <property type="project" value="TreeGrafter"/>
</dbReference>
<protein>
    <submittedName>
        <fullName evidence="8">Hemolysin activation/secretion protein</fullName>
    </submittedName>
</protein>
<dbReference type="Gene3D" id="3.10.20.310">
    <property type="entry name" value="membrane protein fhac"/>
    <property type="match status" value="1"/>
</dbReference>
<evidence type="ECO:0000256" key="5">
    <source>
        <dbReference type="SAM" id="SignalP"/>
    </source>
</evidence>
<accession>A0A1M6UN90</accession>
<dbReference type="Pfam" id="PF08479">
    <property type="entry name" value="POTRA_2"/>
    <property type="match status" value="1"/>
</dbReference>
<dbReference type="EMBL" id="FRBC01000013">
    <property type="protein sequence ID" value="SHK70583.1"/>
    <property type="molecule type" value="Genomic_DNA"/>
</dbReference>
<feature type="chain" id="PRO_5038397953" evidence="5">
    <location>
        <begin position="25"/>
        <end position="559"/>
    </location>
</feature>
<name>A0A1M6UN90_SELRU</name>
<feature type="signal peptide" evidence="5">
    <location>
        <begin position="1"/>
        <end position="24"/>
    </location>
</feature>
<keyword evidence="3" id="KW-0998">Cell outer membrane</keyword>
<dbReference type="InterPro" id="IPR051544">
    <property type="entry name" value="TPS_OM_transporter"/>
</dbReference>
<dbReference type="InterPro" id="IPR005565">
    <property type="entry name" value="Hemolysn_activator_HlyB_C"/>
</dbReference>
<feature type="compositionally biased region" description="Basic and acidic residues" evidence="4">
    <location>
        <begin position="47"/>
        <end position="60"/>
    </location>
</feature>
<feature type="domain" description="Haemolysin activator HlyB C-terminal" evidence="6">
    <location>
        <begin position="203"/>
        <end position="485"/>
    </location>
</feature>
<proteinExistence type="predicted"/>
<feature type="region of interest" description="Disordered" evidence="4">
    <location>
        <begin position="26"/>
        <end position="60"/>
    </location>
</feature>
<sequence>MKKMAKIKITAGVAAAVMSWGGSAVDAAPSLSRPGQEVRENIPSPEAEVKDINPEKPRESQQVEFTITNFRLEAPDLYLDKGELTKILQDGMGENKTMAQLNITLAELTRYCRQHGYPAAAAYVPAQESNDGMILIRIIPGRYGEIKIENRSHLKERVARGFVNGLKAGEIIRTGKLETTLYSISDVSGTKAIGVLSPGKEFGTSDLTVRIERGKGSNTVLYVENYGSEDTGRYRYGVQENLYDVSGNGDKISVGGLLSNKHMHNYYANYETIVGRGGTTAGFGYSRMDYEAGMGSNNINGIAETMSLFGHRSFYHLTNGALTFRYGYDYRKLKDDYAMVHRTAQKHSHSGYMAWEGFDRRQGRIVNYSAKVTSGTLGMDSEWARQLSRDSGTEGRYTKGEVSVTAVQRLGNRADVLLKASGQIASRNLDGSERMYLGGASGVRAYPQGEGAGDEGIMGTVETRFYTSVPGVVFSTYFDAGHIWYYNDGRPYRRISPTGRNGTESSGLTLKGYGAAISYTKPNDWFARLDYARRIGGDSNLSEKARAKGRAWFMLGKIW</sequence>
<evidence type="ECO:0000259" key="6">
    <source>
        <dbReference type="Pfam" id="PF03865"/>
    </source>
</evidence>
<keyword evidence="2" id="KW-0812">Transmembrane</keyword>